<keyword evidence="3" id="KW-1185">Reference proteome</keyword>
<reference evidence="2" key="1">
    <citation type="submission" date="2023-10" db="EMBL/GenBank/DDBJ databases">
        <authorList>
            <person name="Noh H."/>
        </authorList>
    </citation>
    <scope>NUCLEOTIDE SEQUENCE</scope>
    <source>
        <strain evidence="2">DUCC4014</strain>
    </source>
</reference>
<feature type="compositionally biased region" description="Low complexity" evidence="1">
    <location>
        <begin position="85"/>
        <end position="96"/>
    </location>
</feature>
<feature type="compositionally biased region" description="Low complexity" evidence="1">
    <location>
        <begin position="300"/>
        <end position="309"/>
    </location>
</feature>
<dbReference type="AlphaFoldDB" id="A0AAF0Y8H1"/>
<evidence type="ECO:0000313" key="3">
    <source>
        <dbReference type="Proteomes" id="UP000827549"/>
    </source>
</evidence>
<protein>
    <submittedName>
        <fullName evidence="2">Uncharacterized protein</fullName>
    </submittedName>
</protein>
<dbReference type="GeneID" id="87805635"/>
<dbReference type="EMBL" id="CP086715">
    <property type="protein sequence ID" value="WOO78848.1"/>
    <property type="molecule type" value="Genomic_DNA"/>
</dbReference>
<feature type="compositionally biased region" description="Low complexity" evidence="1">
    <location>
        <begin position="41"/>
        <end position="73"/>
    </location>
</feature>
<feature type="region of interest" description="Disordered" evidence="1">
    <location>
        <begin position="1"/>
        <end position="148"/>
    </location>
</feature>
<proteinExistence type="predicted"/>
<gene>
    <name evidence="2" type="ORF">LOC62_02G002387</name>
</gene>
<sequence>MPHHAPAPPARPFSPSPPRENRHSSSRPPSLLFGAPPTATSSVGLVLGLPPSPSPRLSAFPGAGAAPNGPSPSYFDHQPRRRRSSSSSVSTTSSASPPLGATPILAALEPTPISMPRSQRDGSVDDFSPSSTFPGEDRAPAPTTAPHAARAVLRSMPRIHQPTVLRTPSGRGLSFIPHGEGTRSRHASMLSNAVASGTNHTTISSSASSLAGVLARSVAVAATASSIGIPDRLEAAERVPRERVSAASLTSVDSAGSEFEDTFGRQKAARAAAKLGGVSGSRARARPALDIPPVPPLPPQFAAAQQQRPVRTDDGASRSAWEPSPAVAAPPTASTTTLDSYDISIDYDQRFGDDDQNDDDDDMDTTIDDTPELHEVGENNSTPATTPLPVYRSPPPSARSAASSKFHTPESRSSARFYTPEVKDTDKWRVEEETEHSLNEVKDPNAVASASSSSCAAKTPTPTADKTAYVPPYEPRRKHGKQEANGLGPAVALSPSKRRASPAPAFPPTPAPLGDDSAALSLTLIASLGSASGDPLALSRRRVELSLAWLASPPPSWWDYVPFARYAPRWTIRLASGASGRERAAGKRRAVATSSPTTPNTPPRRRDREADGIVQAVVGNLPIVGRFATWL</sequence>
<organism evidence="2 3">
    <name type="scientific">Vanrija pseudolonga</name>
    <dbReference type="NCBI Taxonomy" id="143232"/>
    <lineage>
        <taxon>Eukaryota</taxon>
        <taxon>Fungi</taxon>
        <taxon>Dikarya</taxon>
        <taxon>Basidiomycota</taxon>
        <taxon>Agaricomycotina</taxon>
        <taxon>Tremellomycetes</taxon>
        <taxon>Trichosporonales</taxon>
        <taxon>Trichosporonaceae</taxon>
        <taxon>Vanrija</taxon>
    </lineage>
</organism>
<name>A0AAF0Y8H1_9TREE</name>
<feature type="compositionally biased region" description="Pro residues" evidence="1">
    <location>
        <begin position="290"/>
        <end position="299"/>
    </location>
</feature>
<feature type="compositionally biased region" description="Acidic residues" evidence="1">
    <location>
        <begin position="354"/>
        <end position="370"/>
    </location>
</feature>
<feature type="compositionally biased region" description="Basic and acidic residues" evidence="1">
    <location>
        <begin position="421"/>
        <end position="443"/>
    </location>
</feature>
<feature type="compositionally biased region" description="Low complexity" evidence="1">
    <location>
        <begin position="446"/>
        <end position="468"/>
    </location>
</feature>
<feature type="region of interest" description="Disordered" evidence="1">
    <location>
        <begin position="581"/>
        <end position="610"/>
    </location>
</feature>
<dbReference type="Proteomes" id="UP000827549">
    <property type="component" value="Chromosome 2"/>
</dbReference>
<evidence type="ECO:0000256" key="1">
    <source>
        <dbReference type="SAM" id="MobiDB-lite"/>
    </source>
</evidence>
<feature type="compositionally biased region" description="Low complexity" evidence="1">
    <location>
        <begin position="323"/>
        <end position="337"/>
    </location>
</feature>
<accession>A0AAF0Y8H1</accession>
<feature type="region of interest" description="Disordered" evidence="1">
    <location>
        <begin position="275"/>
        <end position="514"/>
    </location>
</feature>
<feature type="region of interest" description="Disordered" evidence="1">
    <location>
        <begin position="154"/>
        <end position="173"/>
    </location>
</feature>
<dbReference type="RefSeq" id="XP_062624880.1">
    <property type="nucleotide sequence ID" value="XM_062768896.1"/>
</dbReference>
<feature type="compositionally biased region" description="Pro residues" evidence="1">
    <location>
        <begin position="1"/>
        <end position="18"/>
    </location>
</feature>
<evidence type="ECO:0000313" key="2">
    <source>
        <dbReference type="EMBL" id="WOO78848.1"/>
    </source>
</evidence>